<dbReference type="Gene3D" id="3.30.70.980">
    <property type="match status" value="2"/>
</dbReference>
<reference evidence="2" key="2">
    <citation type="journal article" date="2014" name="ISME J.">
        <title>Microbial stratification in low pH oxic and suboxic macroscopic growths along an acid mine drainage.</title>
        <authorList>
            <person name="Mendez-Garcia C."/>
            <person name="Mesa V."/>
            <person name="Sprenger R.R."/>
            <person name="Richter M."/>
            <person name="Diez M.S."/>
            <person name="Solano J."/>
            <person name="Bargiela R."/>
            <person name="Golyshina O.V."/>
            <person name="Manteca A."/>
            <person name="Ramos J.L."/>
            <person name="Gallego J.R."/>
            <person name="Llorente I."/>
            <person name="Martins Dos Santos V.A."/>
            <person name="Jensen O.N."/>
            <person name="Pelaez A.I."/>
            <person name="Sanchez J."/>
            <person name="Ferrer M."/>
        </authorList>
    </citation>
    <scope>NUCLEOTIDE SEQUENCE</scope>
</reference>
<evidence type="ECO:0000313" key="2">
    <source>
        <dbReference type="EMBL" id="EQD28664.1"/>
    </source>
</evidence>
<reference evidence="2" key="1">
    <citation type="submission" date="2013-08" db="EMBL/GenBank/DDBJ databases">
        <authorList>
            <person name="Mendez C."/>
            <person name="Richter M."/>
            <person name="Ferrer M."/>
            <person name="Sanchez J."/>
        </authorList>
    </citation>
    <scope>NUCLEOTIDE SEQUENCE</scope>
</reference>
<gene>
    <name evidence="2" type="ORF">B2A_14829</name>
</gene>
<dbReference type="InterPro" id="IPR029072">
    <property type="entry name" value="YebC-like"/>
</dbReference>
<dbReference type="GO" id="GO:0005829">
    <property type="term" value="C:cytosol"/>
    <property type="evidence" value="ECO:0007669"/>
    <property type="project" value="TreeGrafter"/>
</dbReference>
<dbReference type="PANTHER" id="PTHR12532">
    <property type="entry name" value="TRANSLATIONAL ACTIVATOR OF CYTOCHROME C OXIDASE 1"/>
    <property type="match status" value="1"/>
</dbReference>
<dbReference type="InterPro" id="IPR048300">
    <property type="entry name" value="TACO1_YebC-like_2nd/3rd_dom"/>
</dbReference>
<name>T0ZIX8_9ZZZZ</name>
<proteinExistence type="predicted"/>
<sequence length="168" mass="17845">MNPSSVQALRLEGYGPEGAAIVLECATVDAEGLRALVRATFRHHGGYLGADGSVSYLFDRVGRLRFGPGLDAGRLAQLALEAGAEEVVGAGRFGWDVLTDPREIESVRTALGRAGVRAQEADVIERASFTVPLSGGATRRMSELLAALVKIEGVRNVYSNVEISSEFL</sequence>
<dbReference type="InterPro" id="IPR026564">
    <property type="entry name" value="Transcrip_reg_TACO1-like_dom3"/>
</dbReference>
<organism evidence="2">
    <name type="scientific">mine drainage metagenome</name>
    <dbReference type="NCBI Taxonomy" id="410659"/>
    <lineage>
        <taxon>unclassified sequences</taxon>
        <taxon>metagenomes</taxon>
        <taxon>ecological metagenomes</taxon>
    </lineage>
</organism>
<dbReference type="SUPFAM" id="SSF75625">
    <property type="entry name" value="YebC-like"/>
    <property type="match status" value="1"/>
</dbReference>
<accession>T0ZIX8</accession>
<dbReference type="AlphaFoldDB" id="T0ZIX8"/>
<dbReference type="Pfam" id="PF01709">
    <property type="entry name" value="Transcrip_reg"/>
    <property type="match status" value="1"/>
</dbReference>
<evidence type="ECO:0000259" key="1">
    <source>
        <dbReference type="Pfam" id="PF01709"/>
    </source>
</evidence>
<feature type="domain" description="TACO1/YebC-like second and third" evidence="1">
    <location>
        <begin position="8"/>
        <end position="161"/>
    </location>
</feature>
<dbReference type="PANTHER" id="PTHR12532:SF6">
    <property type="entry name" value="TRANSCRIPTIONAL REGULATORY PROTEIN YEBC-RELATED"/>
    <property type="match status" value="1"/>
</dbReference>
<dbReference type="EMBL" id="AUZZ01010781">
    <property type="protein sequence ID" value="EQD28664.1"/>
    <property type="molecule type" value="Genomic_DNA"/>
</dbReference>
<protein>
    <submittedName>
        <fullName evidence="2">Protein containing DUF28</fullName>
    </submittedName>
</protein>
<comment type="caution">
    <text evidence="2">The sequence shown here is derived from an EMBL/GenBank/DDBJ whole genome shotgun (WGS) entry which is preliminary data.</text>
</comment>
<dbReference type="InterPro" id="IPR002876">
    <property type="entry name" value="Transcrip_reg_TACO1-like"/>
</dbReference>
<feature type="non-terminal residue" evidence="2">
    <location>
        <position position="168"/>
    </location>
</feature>